<dbReference type="NCBIfam" id="TIGR02807">
    <property type="entry name" value="cas6_cmx6"/>
    <property type="match status" value="1"/>
</dbReference>
<reference evidence="1 2" key="1">
    <citation type="submission" date="2016-12" db="EMBL/GenBank/DDBJ databases">
        <title>Thioflexothrix psekupsii D3 genome sequencing and assembly.</title>
        <authorList>
            <person name="Fomenkov A."/>
            <person name="Vincze T."/>
            <person name="Grabovich M."/>
            <person name="Anton B.P."/>
            <person name="Dubinina G."/>
            <person name="Orlova M."/>
            <person name="Belousova E."/>
            <person name="Roberts R.J."/>
        </authorList>
    </citation>
    <scope>NUCLEOTIDE SEQUENCE [LARGE SCALE GENOMIC DNA]</scope>
    <source>
        <strain evidence="1">D3</strain>
    </source>
</reference>
<dbReference type="AlphaFoldDB" id="A0A251X5L2"/>
<accession>A0A251X5L2</accession>
<name>A0A251X5L2_9GAMM</name>
<sequence length="230" mass="25943">MFWQEEDDHVNDTTAAQQVDVAFEIVKGQVLPWDHAYLLSQAIQGHLPWFARTAGAALHLIRVAEANGWQKPTENEGVFYLSRRTRLMLRVPTEHLAAAHALTGQRLEIGEYSLSIGQGQVRPLKPFPVLIAHHVLAPVDQDESDFIAESVAQLRHLHIHCRKVLCGKQHQWQSPEYPLLTRSLMVADLNREDSLRLQQHGLGIAQHLGFGVFVPHKDIQAVSKSNAEEM</sequence>
<dbReference type="RefSeq" id="WP_086489437.1">
    <property type="nucleotide sequence ID" value="NZ_MSLT01000023.1"/>
</dbReference>
<dbReference type="OrthoDB" id="9779370at2"/>
<comment type="caution">
    <text evidence="1">The sequence shown here is derived from an EMBL/GenBank/DDBJ whole genome shotgun (WGS) entry which is preliminary data.</text>
</comment>
<dbReference type="InterPro" id="IPR014174">
    <property type="entry name" value="CRISPR-assoc_prot_Cas6/Cmx6"/>
</dbReference>
<gene>
    <name evidence="1" type="ORF">TPSD3_15430</name>
</gene>
<keyword evidence="2" id="KW-1185">Reference proteome</keyword>
<evidence type="ECO:0000313" key="2">
    <source>
        <dbReference type="Proteomes" id="UP000194798"/>
    </source>
</evidence>
<proteinExistence type="predicted"/>
<protein>
    <submittedName>
        <fullName evidence="1">Type I-MYXAN CRISPR-associated protein Cas6/Cmx6</fullName>
    </submittedName>
</protein>
<dbReference type="Pfam" id="PF09559">
    <property type="entry name" value="Cas6"/>
    <property type="match status" value="1"/>
</dbReference>
<dbReference type="EMBL" id="MSLT01000023">
    <property type="protein sequence ID" value="OUD12489.1"/>
    <property type="molecule type" value="Genomic_DNA"/>
</dbReference>
<dbReference type="Proteomes" id="UP000194798">
    <property type="component" value="Unassembled WGS sequence"/>
</dbReference>
<evidence type="ECO:0000313" key="1">
    <source>
        <dbReference type="EMBL" id="OUD12489.1"/>
    </source>
</evidence>
<organism evidence="1 2">
    <name type="scientific">Thioflexithrix psekupsensis</name>
    <dbReference type="NCBI Taxonomy" id="1570016"/>
    <lineage>
        <taxon>Bacteria</taxon>
        <taxon>Pseudomonadati</taxon>
        <taxon>Pseudomonadota</taxon>
        <taxon>Gammaproteobacteria</taxon>
        <taxon>Thiotrichales</taxon>
        <taxon>Thioflexithrix</taxon>
    </lineage>
</organism>